<evidence type="ECO:0000259" key="9">
    <source>
        <dbReference type="PROSITE" id="PS51669"/>
    </source>
</evidence>
<dbReference type="GO" id="GO:0022904">
    <property type="term" value="P:respiratory electron transport chain"/>
    <property type="evidence" value="ECO:0007669"/>
    <property type="project" value="TreeGrafter"/>
</dbReference>
<evidence type="ECO:0000256" key="5">
    <source>
        <dbReference type="ARBA" id="ARBA00023004"/>
    </source>
</evidence>
<keyword evidence="11" id="KW-1185">Reference proteome</keyword>
<sequence length="380" mass="42305">MGKENIIQIDNHPFTFEPGETLLEVAERNNIFIPTLCHLKGTTPTGACRVCVVEVEGARDLVPSCATPAAPGMKVHSESREVIKARKNIIQLMLSSGNHNCAIRKFDPDDWTSFHLKVLNDDQYNELCPVWGDCKLQDLAYRYQVITKEMPISESKYPMERVNPFILRDFSRCILCGRCVQACREIQVNNAIDFGYRGADAKIVAGTDVPLKDSECVFCGECVQVCPVGALIPKETLATKKRFDESTTNTVRTTCSYCGVGCQLNLTVQDNKIVEVNGVDNCPPNNGSLCVKGRYGYHFVSSENRLTTPLIKKNGSLEKVGWDEALSFVAEKLKEIKEKHGADKMGVLTSARVTNEDNYIAQKFTRAVLKTNNIDHCARL</sequence>
<dbReference type="PROSITE" id="PS51085">
    <property type="entry name" value="2FE2S_FER_2"/>
    <property type="match status" value="1"/>
</dbReference>
<keyword evidence="1" id="KW-0004">4Fe-4S</keyword>
<dbReference type="AlphaFoldDB" id="A0A1W1H965"/>
<dbReference type="InterPro" id="IPR017896">
    <property type="entry name" value="4Fe4S_Fe-S-bd"/>
</dbReference>
<dbReference type="Pfam" id="PF00384">
    <property type="entry name" value="Molybdopterin"/>
    <property type="match status" value="1"/>
</dbReference>
<evidence type="ECO:0000256" key="4">
    <source>
        <dbReference type="ARBA" id="ARBA00023002"/>
    </source>
</evidence>
<dbReference type="Gene3D" id="3.10.20.740">
    <property type="match status" value="1"/>
</dbReference>
<keyword evidence="2" id="KW-0479">Metal-binding</keyword>
<dbReference type="SMART" id="SM00926">
    <property type="entry name" value="Molybdop_Fe4S4"/>
    <property type="match status" value="1"/>
</dbReference>
<feature type="domain" description="4Fe-4S ferredoxin-type" evidence="8">
    <location>
        <begin position="207"/>
        <end position="236"/>
    </location>
</feature>
<name>A0A1W1H965_9BACT</name>
<dbReference type="CDD" id="cd00207">
    <property type="entry name" value="fer2"/>
    <property type="match status" value="1"/>
</dbReference>
<dbReference type="PANTHER" id="PTHR43105:SF14">
    <property type="entry name" value="FORMATE DEHYDROGENASE H"/>
    <property type="match status" value="1"/>
</dbReference>
<dbReference type="PROSITE" id="PS00551">
    <property type="entry name" value="MOLYBDOPTERIN_PROK_1"/>
    <property type="match status" value="1"/>
</dbReference>
<dbReference type="SUPFAM" id="SSF54292">
    <property type="entry name" value="2Fe-2S ferredoxin-like"/>
    <property type="match status" value="1"/>
</dbReference>
<reference evidence="10 11" key="1">
    <citation type="submission" date="2017-03" db="EMBL/GenBank/DDBJ databases">
        <authorList>
            <person name="Afonso C.L."/>
            <person name="Miller P.J."/>
            <person name="Scott M.A."/>
            <person name="Spackman E."/>
            <person name="Goraichik I."/>
            <person name="Dimitrov K.M."/>
            <person name="Suarez D.L."/>
            <person name="Swayne D.E."/>
        </authorList>
    </citation>
    <scope>NUCLEOTIDE SEQUENCE [LARGE SCALE GENOMIC DNA]</scope>
    <source>
        <strain evidence="10">PRJEB14757</strain>
    </source>
</reference>
<dbReference type="Gene3D" id="2.20.25.90">
    <property type="entry name" value="ADC-like domains"/>
    <property type="match status" value="1"/>
</dbReference>
<dbReference type="Pfam" id="PF04879">
    <property type="entry name" value="Molybdop_Fe4S4"/>
    <property type="match status" value="1"/>
</dbReference>
<dbReference type="GO" id="GO:0046872">
    <property type="term" value="F:metal ion binding"/>
    <property type="evidence" value="ECO:0007669"/>
    <property type="project" value="UniProtKB-KW"/>
</dbReference>
<dbReference type="FunFam" id="2.20.25.90:FF:000001">
    <property type="entry name" value="Formate dehydrogenase subunit alpha"/>
    <property type="match status" value="1"/>
</dbReference>
<dbReference type="Gene3D" id="3.30.70.20">
    <property type="match status" value="1"/>
</dbReference>
<keyword evidence="6" id="KW-0411">Iron-sulfur</keyword>
<dbReference type="Pfam" id="PF12838">
    <property type="entry name" value="Fer4_7"/>
    <property type="match status" value="1"/>
</dbReference>
<dbReference type="GO" id="GO:0016020">
    <property type="term" value="C:membrane"/>
    <property type="evidence" value="ECO:0007669"/>
    <property type="project" value="TreeGrafter"/>
</dbReference>
<dbReference type="SUPFAM" id="SSF53706">
    <property type="entry name" value="Formate dehydrogenase/DMSO reductase, domains 1-3"/>
    <property type="match status" value="1"/>
</dbReference>
<evidence type="ECO:0000259" key="8">
    <source>
        <dbReference type="PROSITE" id="PS51379"/>
    </source>
</evidence>
<dbReference type="InterPro" id="IPR036010">
    <property type="entry name" value="2Fe-2S_ferredoxin-like_sf"/>
</dbReference>
<evidence type="ECO:0000256" key="2">
    <source>
        <dbReference type="ARBA" id="ARBA00022723"/>
    </source>
</evidence>
<protein>
    <submittedName>
        <fullName evidence="10">FdhA6</fullName>
        <ecNumber evidence="10">1.2.1.2</ecNumber>
    </submittedName>
</protein>
<proteinExistence type="predicted"/>
<evidence type="ECO:0000313" key="11">
    <source>
        <dbReference type="Proteomes" id="UP000191931"/>
    </source>
</evidence>
<dbReference type="FunFam" id="3.30.70.20:FF:000035">
    <property type="entry name" value="Iron hydrogenase 1"/>
    <property type="match status" value="1"/>
</dbReference>
<dbReference type="InterPro" id="IPR006963">
    <property type="entry name" value="Mopterin_OxRdtase_4Fe-4S_dom"/>
</dbReference>
<keyword evidence="3" id="KW-0677">Repeat</keyword>
<dbReference type="SUPFAM" id="SSF54862">
    <property type="entry name" value="4Fe-4S ferredoxins"/>
    <property type="match status" value="1"/>
</dbReference>
<feature type="domain" description="4Fe-4S ferredoxin-type" evidence="8">
    <location>
        <begin position="164"/>
        <end position="194"/>
    </location>
</feature>
<dbReference type="InterPro" id="IPR017900">
    <property type="entry name" value="4Fe4S_Fe_S_CS"/>
</dbReference>
<evidence type="ECO:0000256" key="1">
    <source>
        <dbReference type="ARBA" id="ARBA00022485"/>
    </source>
</evidence>
<dbReference type="Gene3D" id="3.40.50.740">
    <property type="match status" value="1"/>
</dbReference>
<keyword evidence="5" id="KW-0408">Iron</keyword>
<gene>
    <name evidence="10" type="ORF">MTBBW1_1670046</name>
</gene>
<evidence type="ECO:0000313" key="10">
    <source>
        <dbReference type="EMBL" id="SLM29030.1"/>
    </source>
</evidence>
<dbReference type="PROSITE" id="PS00198">
    <property type="entry name" value="4FE4S_FER_1"/>
    <property type="match status" value="1"/>
</dbReference>
<feature type="domain" description="4Fe-4S Mo/W bis-MGD-type" evidence="9">
    <location>
        <begin position="248"/>
        <end position="304"/>
    </location>
</feature>
<keyword evidence="4 10" id="KW-0560">Oxidoreductase</keyword>
<dbReference type="InterPro" id="IPR050123">
    <property type="entry name" value="Prok_molybdopt-oxidoreductase"/>
</dbReference>
<evidence type="ECO:0000256" key="6">
    <source>
        <dbReference type="ARBA" id="ARBA00023014"/>
    </source>
</evidence>
<accession>A0A1W1H965</accession>
<dbReference type="GO" id="GO:0003954">
    <property type="term" value="F:NADH dehydrogenase activity"/>
    <property type="evidence" value="ECO:0007669"/>
    <property type="project" value="TreeGrafter"/>
</dbReference>
<dbReference type="Pfam" id="PF13510">
    <property type="entry name" value="Fer2_4"/>
    <property type="match status" value="1"/>
</dbReference>
<dbReference type="InterPro" id="IPR001041">
    <property type="entry name" value="2Fe-2S_ferredoxin-type"/>
</dbReference>
<feature type="domain" description="2Fe-2S ferredoxin-type" evidence="7">
    <location>
        <begin position="3"/>
        <end position="81"/>
    </location>
</feature>
<evidence type="ECO:0000256" key="3">
    <source>
        <dbReference type="ARBA" id="ARBA00022737"/>
    </source>
</evidence>
<dbReference type="PROSITE" id="PS51669">
    <property type="entry name" value="4FE4S_MOW_BIS_MGD"/>
    <property type="match status" value="1"/>
</dbReference>
<dbReference type="PROSITE" id="PS51379">
    <property type="entry name" value="4FE4S_FER_2"/>
    <property type="match status" value="2"/>
</dbReference>
<dbReference type="STRING" id="1246637.MTBBW1_1670046"/>
<dbReference type="Proteomes" id="UP000191931">
    <property type="component" value="Unassembled WGS sequence"/>
</dbReference>
<dbReference type="EC" id="1.2.1.2" evidence="10"/>
<organism evidence="10 11">
    <name type="scientific">Desulfamplus magnetovallimortis</name>
    <dbReference type="NCBI Taxonomy" id="1246637"/>
    <lineage>
        <taxon>Bacteria</taxon>
        <taxon>Pseudomonadati</taxon>
        <taxon>Thermodesulfobacteriota</taxon>
        <taxon>Desulfobacteria</taxon>
        <taxon>Desulfobacterales</taxon>
        <taxon>Desulfobacteraceae</taxon>
        <taxon>Desulfamplus</taxon>
    </lineage>
</organism>
<dbReference type="InterPro" id="IPR006656">
    <property type="entry name" value="Mopterin_OxRdtase"/>
</dbReference>
<dbReference type="InterPro" id="IPR027467">
    <property type="entry name" value="MopterinOxRdtase_cofactor_BS"/>
</dbReference>
<evidence type="ECO:0000259" key="7">
    <source>
        <dbReference type="PROSITE" id="PS51085"/>
    </source>
</evidence>
<dbReference type="GO" id="GO:0051539">
    <property type="term" value="F:4 iron, 4 sulfur cluster binding"/>
    <property type="evidence" value="ECO:0007669"/>
    <property type="project" value="UniProtKB-KW"/>
</dbReference>
<dbReference type="EMBL" id="FWEV01000076">
    <property type="protein sequence ID" value="SLM29030.1"/>
    <property type="molecule type" value="Genomic_DNA"/>
</dbReference>
<dbReference type="PANTHER" id="PTHR43105">
    <property type="entry name" value="RESPIRATORY NITRATE REDUCTASE"/>
    <property type="match status" value="1"/>
</dbReference>